<dbReference type="AlphaFoldDB" id="A0A1H3KLQ0"/>
<proteinExistence type="predicted"/>
<dbReference type="Pfam" id="PF13786">
    <property type="entry name" value="DUF4179"/>
    <property type="match status" value="1"/>
</dbReference>
<reference evidence="3 4" key="1">
    <citation type="submission" date="2016-10" db="EMBL/GenBank/DDBJ databases">
        <authorList>
            <person name="de Groot N.N."/>
        </authorList>
    </citation>
    <scope>NUCLEOTIDE SEQUENCE [LARGE SCALE GENOMIC DNA]</scope>
    <source>
        <strain evidence="3 4">DSM 21650</strain>
    </source>
</reference>
<evidence type="ECO:0000313" key="3">
    <source>
        <dbReference type="EMBL" id="SDY52665.1"/>
    </source>
</evidence>
<feature type="domain" description="DUF4179" evidence="2">
    <location>
        <begin position="41"/>
        <end position="128"/>
    </location>
</feature>
<evidence type="ECO:0000259" key="2">
    <source>
        <dbReference type="Pfam" id="PF13786"/>
    </source>
</evidence>
<feature type="transmembrane region" description="Helical" evidence="1">
    <location>
        <begin position="48"/>
        <end position="70"/>
    </location>
</feature>
<dbReference type="Proteomes" id="UP000198625">
    <property type="component" value="Unassembled WGS sequence"/>
</dbReference>
<dbReference type="EMBL" id="FNQE01000002">
    <property type="protein sequence ID" value="SDY52665.1"/>
    <property type="molecule type" value="Genomic_DNA"/>
</dbReference>
<keyword evidence="1" id="KW-0812">Transmembrane</keyword>
<keyword evidence="1" id="KW-1133">Transmembrane helix</keyword>
<keyword evidence="4" id="KW-1185">Reference proteome</keyword>
<dbReference type="RefSeq" id="WP_091726052.1">
    <property type="nucleotide sequence ID" value="NZ_FNQE01000002.1"/>
</dbReference>
<evidence type="ECO:0000313" key="4">
    <source>
        <dbReference type="Proteomes" id="UP000198625"/>
    </source>
</evidence>
<protein>
    <recommendedName>
        <fullName evidence="2">DUF4179 domain-containing protein</fullName>
    </recommendedName>
</protein>
<keyword evidence="1" id="KW-0472">Membrane</keyword>
<dbReference type="InterPro" id="IPR025436">
    <property type="entry name" value="DUF4179"/>
</dbReference>
<dbReference type="STRING" id="415015.SAMN05660462_00222"/>
<evidence type="ECO:0000256" key="1">
    <source>
        <dbReference type="SAM" id="Phobius"/>
    </source>
</evidence>
<sequence length="434" mass="49081">MKDIEKILIENKNDINKIQVPEELESRLYKALESSSSPKVKKRNWKPIVAAACILFLLIGYNFNALAYYGKKLLGYDQVMNGTLRQLNELGKGQPIGKSYTFKNGLSVILDGIMVDENQFLAFYTVKDPKGNVDHILGPRMIIKGFFKEYYPKSGQGEMNDEKTEINWIHSFEKPSAFEKTLRLELVLFDKNSSEKGEISFKVDPSKAMGHTLKQSINKTIKAGDTKIHLESIVASPTKTVLYGSIQNIIELGKEQILGERLRPKNIDIKLIANDQEIDHQGGGISTDMKGIRFHSEYDALPEDLESIKLNIVSFSVDRDVNKKVDIDKESNNQEIQALGQNIQINEISQSEGNTYVTITTRDDIILTKVGLIVDGERVALEETINSDIEKLKDGSIMHTRTLRFPQIGDNYKLSVEKMTYTEPYNKTIDIPID</sequence>
<gene>
    <name evidence="3" type="ORF">SAMN05660462_00222</name>
</gene>
<organism evidence="3 4">
    <name type="scientific">Proteiniborus ethanoligenes</name>
    <dbReference type="NCBI Taxonomy" id="415015"/>
    <lineage>
        <taxon>Bacteria</taxon>
        <taxon>Bacillati</taxon>
        <taxon>Bacillota</taxon>
        <taxon>Clostridia</taxon>
        <taxon>Eubacteriales</taxon>
        <taxon>Proteiniborus</taxon>
    </lineage>
</organism>
<dbReference type="OrthoDB" id="2961302at2"/>
<accession>A0A1H3KLQ0</accession>
<name>A0A1H3KLQ0_9FIRM</name>